<dbReference type="EMBL" id="JAGFBS010000012">
    <property type="protein sequence ID" value="KAG6376177.1"/>
    <property type="molecule type" value="Genomic_DNA"/>
</dbReference>
<feature type="region of interest" description="Disordered" evidence="4">
    <location>
        <begin position="292"/>
        <end position="386"/>
    </location>
</feature>
<sequence>MGLHNTNCHEVLLLPSQQEHRAAWCCSSSHKASSVLSLDDEDTQDVVHVAPSSKDAHVNKTLLAGNMASSKATQKRMEQEVKIDATVYQYDEVWDRMQEAKERQKVAKESDAKQRKVEGLLNSAATRRLDRLRAEEKMLQLEREMEGDEFADKEAFVTQAYKDQMAEVRNAEEEERQKEDAEKKKQKGAVTGMAYFYRKLLEDSEQKHEETVAAVTERKPLIGPRGPSLTITKPADFTPVSDVELARLAHEQGKVVELNDDNQIVDKRELLSAGLNLSAPNTRRVRLQMMTKKSEDKTEPHVHRAVGTTASRREITARRTAEIHQQMEEEHERQQAQKERDAEESRQRIVAKRNSEVDVEDARVRYLERKRRKLEEGAATTVDTET</sequence>
<reference evidence="6" key="1">
    <citation type="submission" date="2021-03" db="EMBL/GenBank/DDBJ databases">
        <title>Evolutionary innovations through gain and loss of genes in the ectomycorrhizal Boletales.</title>
        <authorList>
            <person name="Wu G."/>
            <person name="Miyauchi S."/>
            <person name="Morin E."/>
            <person name="Yang Z.-L."/>
            <person name="Xu J."/>
            <person name="Martin F.M."/>
        </authorList>
    </citation>
    <scope>NUCLEOTIDE SEQUENCE</scope>
    <source>
        <strain evidence="6">BR01</strain>
    </source>
</reference>
<comment type="similarity">
    <text evidence="1">Belongs to the NSRP1 family.</text>
</comment>
<dbReference type="Pfam" id="PF09745">
    <property type="entry name" value="NSRP1_N"/>
    <property type="match status" value="1"/>
</dbReference>
<evidence type="ECO:0000256" key="1">
    <source>
        <dbReference type="ARBA" id="ARBA00010126"/>
    </source>
</evidence>
<dbReference type="OrthoDB" id="446635at2759"/>
<dbReference type="GO" id="GO:0000381">
    <property type="term" value="P:regulation of alternative mRNA splicing, via spliceosome"/>
    <property type="evidence" value="ECO:0007669"/>
    <property type="project" value="InterPro"/>
</dbReference>
<feature type="compositionally biased region" description="Basic and acidic residues" evidence="4">
    <location>
        <begin position="292"/>
        <end position="302"/>
    </location>
</feature>
<dbReference type="InterPro" id="IPR018612">
    <property type="entry name" value="NSRP1_N"/>
</dbReference>
<feature type="domain" description="Nuclear speckle splicing regulatory protein 1 N-terminal" evidence="5">
    <location>
        <begin position="74"/>
        <end position="187"/>
    </location>
</feature>
<evidence type="ECO:0000313" key="6">
    <source>
        <dbReference type="EMBL" id="KAG6376177.1"/>
    </source>
</evidence>
<dbReference type="Proteomes" id="UP000683000">
    <property type="component" value="Unassembled WGS sequence"/>
</dbReference>
<dbReference type="PANTHER" id="PTHR47845">
    <property type="entry name" value="NUCLEAR SPECKLE SPLICING REGULATORY PROTEIN 1 HOMOLOG"/>
    <property type="match status" value="1"/>
</dbReference>
<gene>
    <name evidence="6" type="ORF">JVT61DRAFT_2151</name>
</gene>
<accession>A0A8I2YSV0</accession>
<evidence type="ECO:0000259" key="5">
    <source>
        <dbReference type="Pfam" id="PF09745"/>
    </source>
</evidence>
<dbReference type="AlphaFoldDB" id="A0A8I2YSV0"/>
<feature type="coiled-coil region" evidence="3">
    <location>
        <begin position="122"/>
        <end position="191"/>
    </location>
</feature>
<organism evidence="6 7">
    <name type="scientific">Boletus reticuloceps</name>
    <dbReference type="NCBI Taxonomy" id="495285"/>
    <lineage>
        <taxon>Eukaryota</taxon>
        <taxon>Fungi</taxon>
        <taxon>Dikarya</taxon>
        <taxon>Basidiomycota</taxon>
        <taxon>Agaricomycotina</taxon>
        <taxon>Agaricomycetes</taxon>
        <taxon>Agaricomycetidae</taxon>
        <taxon>Boletales</taxon>
        <taxon>Boletineae</taxon>
        <taxon>Boletaceae</taxon>
        <taxon>Boletoideae</taxon>
        <taxon>Boletus</taxon>
    </lineage>
</organism>
<keyword evidence="7" id="KW-1185">Reference proteome</keyword>
<feature type="compositionally biased region" description="Basic and acidic residues" evidence="4">
    <location>
        <begin position="311"/>
        <end position="367"/>
    </location>
</feature>
<comment type="caution">
    <text evidence="6">The sequence shown here is derived from an EMBL/GenBank/DDBJ whole genome shotgun (WGS) entry which is preliminary data.</text>
</comment>
<proteinExistence type="inferred from homology"/>
<evidence type="ECO:0000256" key="3">
    <source>
        <dbReference type="SAM" id="Coils"/>
    </source>
</evidence>
<evidence type="ECO:0000313" key="7">
    <source>
        <dbReference type="Proteomes" id="UP000683000"/>
    </source>
</evidence>
<protein>
    <submittedName>
        <fullName evidence="6">Coiled-coil domain-containing protein 55-domain containing protein</fullName>
    </submittedName>
</protein>
<evidence type="ECO:0000256" key="4">
    <source>
        <dbReference type="SAM" id="MobiDB-lite"/>
    </source>
</evidence>
<name>A0A8I2YSV0_9AGAM</name>
<keyword evidence="2 3" id="KW-0175">Coiled coil</keyword>
<dbReference type="InterPro" id="IPR053246">
    <property type="entry name" value="NS_splicing_regulatory_protein"/>
</dbReference>
<dbReference type="PANTHER" id="PTHR47845:SF1">
    <property type="entry name" value="NUCLEAR SPECKLE SPLICING REGULATORY PROTEIN 1 HOMOLOG"/>
    <property type="match status" value="1"/>
</dbReference>
<evidence type="ECO:0000256" key="2">
    <source>
        <dbReference type="ARBA" id="ARBA00023054"/>
    </source>
</evidence>